<comment type="subcellular location">
    <subcellularLocation>
        <location evidence="1">Endoplasmic reticulum membrane</location>
        <topology evidence="1">Single-pass type I membrane protein</topology>
    </subcellularLocation>
</comment>
<evidence type="ECO:0000256" key="11">
    <source>
        <dbReference type="SAM" id="Phobius"/>
    </source>
</evidence>
<dbReference type="AlphaFoldDB" id="A0A4Y9YT86"/>
<dbReference type="InterPro" id="IPR040976">
    <property type="entry name" value="Pkinase_fungal"/>
</dbReference>
<evidence type="ECO:0000256" key="4">
    <source>
        <dbReference type="ARBA" id="ARBA00022692"/>
    </source>
</evidence>
<dbReference type="GO" id="GO:0006078">
    <property type="term" value="P:(1-&gt;6)-beta-D-glucan biosynthetic process"/>
    <property type="evidence" value="ECO:0007669"/>
    <property type="project" value="TreeGrafter"/>
</dbReference>
<comment type="similarity">
    <text evidence="2">Belongs to the BIG1 family.</text>
</comment>
<evidence type="ECO:0000313" key="13">
    <source>
        <dbReference type="EMBL" id="TFY64309.1"/>
    </source>
</evidence>
<keyword evidence="9" id="KW-0961">Cell wall biogenesis/degradation</keyword>
<evidence type="ECO:0000256" key="7">
    <source>
        <dbReference type="ARBA" id="ARBA00022989"/>
    </source>
</evidence>
<sequence length="782" mass="86725">MKEVPLEAMFDLFILGDDPLPKVLKQFYYTTVPATDDESAGADADLRIEREAARKAARTRRGKLTIEICEVAKSVVESTPLVKGLSGPSLITCDIYDWPTPKPPANDDGSERAKHRSRPNAGVYVKNECTQLHVLICEKDFLKRSTISHLVVPIAIQADLAHAAFTFGDKRGHFLHGTESRLNALDKALEHVAQIFTHQHRTHVFALYVFRHQARILYLDRAGCVVSEPFDYGTKSNTTLHRFFWRLTRMSSEQRGFDPSATFASQDEIDLMLKCVPDAPTDYIEQQIYRALCWDPQTKKFTSCQWPAYKLKISDLTFLVARPIASSSRWHGRCSRGYIAYDLEIRTTMFLKDCWRMGYGHSRPEHKIYKRLAAAKVSHVATCSASQDVLDSYRFWQVTKTDTVLNPKVYTCLGHYRIVFAEVCRPLADFADFRELASLLGDAMSAEEECVANDLERLGGNYGCCARSSNWCCRRERPTRRARHRPSSSSTSPTMLGHSLALAALVHLAYAFTDTLPIVAWSSHKSNALDALPSAHHTSSHSTAVFESILLNDDICEPDAIILVDQPGLHASDLRTLSPSSPLVNLLQTSPSSIQLPYVRRAEGGDLSVHDAANLVSSRCGARQLNIVAGQTGAAYEQGTKHVVCMSMPYLSGDASHRKGAMADHESSLARELEGIAALFPKHLVIISGSMPAFARRQSQFDSPDPTAPLLDLQQPGNGTLPEGGLLKRYQLLTPALITSLLIAFFLILPVVFLGVSALASIQSPLKLEAPKGFNAQEKKMQ</sequence>
<accession>A0A4Y9YT86</accession>
<dbReference type="GO" id="GO:0071555">
    <property type="term" value="P:cell wall organization"/>
    <property type="evidence" value="ECO:0007669"/>
    <property type="project" value="UniProtKB-KW"/>
</dbReference>
<evidence type="ECO:0000256" key="3">
    <source>
        <dbReference type="ARBA" id="ARBA00022089"/>
    </source>
</evidence>
<comment type="caution">
    <text evidence="13">The sequence shown here is derived from an EMBL/GenBank/DDBJ whole genome shotgun (WGS) entry which is preliminary data.</text>
</comment>
<keyword evidence="5" id="KW-0732">Signal</keyword>
<evidence type="ECO:0000313" key="14">
    <source>
        <dbReference type="Proteomes" id="UP000298327"/>
    </source>
</evidence>
<evidence type="ECO:0000256" key="1">
    <source>
        <dbReference type="ARBA" id="ARBA00004115"/>
    </source>
</evidence>
<evidence type="ECO:0000256" key="10">
    <source>
        <dbReference type="SAM" id="MobiDB-lite"/>
    </source>
</evidence>
<dbReference type="GO" id="GO:0009272">
    <property type="term" value="P:fungal-type cell wall biogenesis"/>
    <property type="evidence" value="ECO:0007669"/>
    <property type="project" value="TreeGrafter"/>
</dbReference>
<evidence type="ECO:0000256" key="5">
    <source>
        <dbReference type="ARBA" id="ARBA00022729"/>
    </source>
</evidence>
<keyword evidence="4 11" id="KW-0812">Transmembrane</keyword>
<keyword evidence="8 11" id="KW-0472">Membrane</keyword>
<keyword evidence="14" id="KW-1185">Reference proteome</keyword>
<dbReference type="InterPro" id="IPR037654">
    <property type="entry name" value="Big1"/>
</dbReference>
<keyword evidence="7 11" id="KW-1133">Transmembrane helix</keyword>
<feature type="region of interest" description="Disordered" evidence="10">
    <location>
        <begin position="697"/>
        <end position="716"/>
    </location>
</feature>
<gene>
    <name evidence="13" type="ORF">EVG20_g5984</name>
</gene>
<keyword evidence="6" id="KW-0256">Endoplasmic reticulum</keyword>
<organism evidence="13 14">
    <name type="scientific">Dentipellis fragilis</name>
    <dbReference type="NCBI Taxonomy" id="205917"/>
    <lineage>
        <taxon>Eukaryota</taxon>
        <taxon>Fungi</taxon>
        <taxon>Dikarya</taxon>
        <taxon>Basidiomycota</taxon>
        <taxon>Agaricomycotina</taxon>
        <taxon>Agaricomycetes</taxon>
        <taxon>Russulales</taxon>
        <taxon>Hericiaceae</taxon>
        <taxon>Dentipellis</taxon>
    </lineage>
</organism>
<reference evidence="13 14" key="1">
    <citation type="submission" date="2019-02" db="EMBL/GenBank/DDBJ databases">
        <title>Genome sequencing of the rare red list fungi Dentipellis fragilis.</title>
        <authorList>
            <person name="Buettner E."/>
            <person name="Kellner H."/>
        </authorList>
    </citation>
    <scope>NUCLEOTIDE SEQUENCE [LARGE SCALE GENOMIC DNA]</scope>
    <source>
        <strain evidence="13 14">DSM 105465</strain>
    </source>
</reference>
<evidence type="ECO:0000256" key="6">
    <source>
        <dbReference type="ARBA" id="ARBA00022824"/>
    </source>
</evidence>
<protein>
    <recommendedName>
        <fullName evidence="3">Protein BIG1</fullName>
    </recommendedName>
</protein>
<dbReference type="GO" id="GO:0005789">
    <property type="term" value="C:endoplasmic reticulum membrane"/>
    <property type="evidence" value="ECO:0007669"/>
    <property type="project" value="UniProtKB-SubCell"/>
</dbReference>
<dbReference type="PANTHER" id="PTHR28285:SF1">
    <property type="entry name" value="PROTEIN BIG1"/>
    <property type="match status" value="1"/>
</dbReference>
<dbReference type="OrthoDB" id="10029326at2759"/>
<evidence type="ECO:0000259" key="12">
    <source>
        <dbReference type="Pfam" id="PF17667"/>
    </source>
</evidence>
<evidence type="ECO:0000256" key="8">
    <source>
        <dbReference type="ARBA" id="ARBA00023136"/>
    </source>
</evidence>
<name>A0A4Y9YT86_9AGAM</name>
<evidence type="ECO:0000256" key="9">
    <source>
        <dbReference type="ARBA" id="ARBA00023316"/>
    </source>
</evidence>
<evidence type="ECO:0000256" key="2">
    <source>
        <dbReference type="ARBA" id="ARBA00008203"/>
    </source>
</evidence>
<feature type="transmembrane region" description="Helical" evidence="11">
    <location>
        <begin position="736"/>
        <end position="762"/>
    </location>
</feature>
<dbReference type="Pfam" id="PF17667">
    <property type="entry name" value="Pkinase_fungal"/>
    <property type="match status" value="1"/>
</dbReference>
<feature type="domain" description="Fungal-type protein kinase" evidence="12">
    <location>
        <begin position="183"/>
        <end position="446"/>
    </location>
</feature>
<proteinExistence type="inferred from homology"/>
<dbReference type="Proteomes" id="UP000298327">
    <property type="component" value="Unassembled WGS sequence"/>
</dbReference>
<dbReference type="PANTHER" id="PTHR28285">
    <property type="entry name" value="PROTEIN BIG1"/>
    <property type="match status" value="1"/>
</dbReference>
<dbReference type="EMBL" id="SEOQ01000377">
    <property type="protein sequence ID" value="TFY64309.1"/>
    <property type="molecule type" value="Genomic_DNA"/>
</dbReference>